<dbReference type="HOGENOM" id="CLU_3375194_0_0_10"/>
<sequence length="34" mass="4081">MKTKQPEKIRPKQEQRRPGTTLILIRVVVNDRNH</sequence>
<dbReference type="KEGG" id="pbt:ING2E5B_0559"/>
<evidence type="ECO:0000313" key="2">
    <source>
        <dbReference type="EMBL" id="CEA15326.1"/>
    </source>
</evidence>
<protein>
    <submittedName>
        <fullName evidence="2">Uncharacterized protein</fullName>
    </submittedName>
</protein>
<gene>
    <name evidence="2" type="ORF">ING2E5B_0559</name>
</gene>
<accession>A0A098BYS5</accession>
<dbReference type="Proteomes" id="UP000032417">
    <property type="component" value="Chromosome 1"/>
</dbReference>
<feature type="region of interest" description="Disordered" evidence="1">
    <location>
        <begin position="1"/>
        <end position="20"/>
    </location>
</feature>
<evidence type="ECO:0000256" key="1">
    <source>
        <dbReference type="SAM" id="MobiDB-lite"/>
    </source>
</evidence>
<keyword evidence="3" id="KW-1185">Reference proteome</keyword>
<dbReference type="AlphaFoldDB" id="A0A098BYS5"/>
<organism evidence="2 3">
    <name type="scientific">Fermentimonas caenicola</name>
    <dbReference type="NCBI Taxonomy" id="1562970"/>
    <lineage>
        <taxon>Bacteria</taxon>
        <taxon>Pseudomonadati</taxon>
        <taxon>Bacteroidota</taxon>
        <taxon>Bacteroidia</taxon>
        <taxon>Bacteroidales</taxon>
        <taxon>Dysgonomonadaceae</taxon>
        <taxon>Fermentimonas</taxon>
    </lineage>
</organism>
<evidence type="ECO:0000313" key="3">
    <source>
        <dbReference type="Proteomes" id="UP000032417"/>
    </source>
</evidence>
<proteinExistence type="predicted"/>
<reference evidence="2 3" key="1">
    <citation type="submission" date="2014-08" db="EMBL/GenBank/DDBJ databases">
        <authorList>
            <person name="Wibberg D."/>
        </authorList>
    </citation>
    <scope>NUCLEOTIDE SEQUENCE [LARGE SCALE GENOMIC DNA]</scope>
    <source>
        <strain evidence="3">ING2-E5B</strain>
    </source>
</reference>
<name>A0A098BYS5_9BACT</name>
<feature type="compositionally biased region" description="Basic and acidic residues" evidence="1">
    <location>
        <begin position="1"/>
        <end position="17"/>
    </location>
</feature>
<dbReference type="EMBL" id="LN515532">
    <property type="protein sequence ID" value="CEA15326.1"/>
    <property type="molecule type" value="Genomic_DNA"/>
</dbReference>